<accession>A0A0R2I707</accession>
<keyword evidence="2 8" id="KW-0699">rRNA-binding</keyword>
<keyword evidence="5 8" id="KW-0687">Ribonucleoprotein</keyword>
<proteinExistence type="inferred from homology"/>
<dbReference type="PANTHER" id="PTHR21011:SF1">
    <property type="entry name" value="SMALL RIBOSOMAL SUBUNIT PROTEIN BS6M"/>
    <property type="match status" value="1"/>
</dbReference>
<evidence type="ECO:0000256" key="5">
    <source>
        <dbReference type="ARBA" id="ARBA00023274"/>
    </source>
</evidence>
<organism evidence="9 10">
    <name type="scientific">Carnobacterium divergens DSM 20623</name>
    <dbReference type="NCBI Taxonomy" id="1449336"/>
    <lineage>
        <taxon>Bacteria</taxon>
        <taxon>Bacillati</taxon>
        <taxon>Bacillota</taxon>
        <taxon>Bacilli</taxon>
        <taxon>Lactobacillales</taxon>
        <taxon>Carnobacteriaceae</taxon>
        <taxon>Carnobacterium</taxon>
    </lineage>
</organism>
<dbReference type="PATRIC" id="fig|1449336.4.peg.50"/>
<dbReference type="Pfam" id="PF01250">
    <property type="entry name" value="Ribosomal_S6"/>
    <property type="match status" value="1"/>
</dbReference>
<dbReference type="InterPro" id="IPR020814">
    <property type="entry name" value="Ribosomal_S6_plastid/chlpt"/>
</dbReference>
<evidence type="ECO:0000256" key="7">
    <source>
        <dbReference type="ARBA" id="ARBA00035294"/>
    </source>
</evidence>
<dbReference type="GO" id="GO:0005840">
    <property type="term" value="C:ribosome"/>
    <property type="evidence" value="ECO:0007669"/>
    <property type="project" value="UniProtKB-KW"/>
</dbReference>
<gene>
    <name evidence="8" type="primary">rpsF</name>
    <name evidence="9" type="ORF">IV74_GL000050</name>
</gene>
<keyword evidence="10" id="KW-1185">Reference proteome</keyword>
<sequence>MSQTAKYEIMYIIRPNIEEAAKAAVVERFDTILKDNGAEVIESKDWAKRRLAYEIKDFREGIYHIVKLTATDAAAINEFDRLAKISDDIIRHMVIREEV</sequence>
<evidence type="ECO:0000313" key="9">
    <source>
        <dbReference type="EMBL" id="KRN57530.1"/>
    </source>
</evidence>
<dbReference type="eggNOG" id="COG0360">
    <property type="taxonomic scope" value="Bacteria"/>
</dbReference>
<dbReference type="EMBL" id="JQBS01000006">
    <property type="protein sequence ID" value="KRN57530.1"/>
    <property type="molecule type" value="Genomic_DNA"/>
</dbReference>
<dbReference type="HAMAP" id="MF_00360">
    <property type="entry name" value="Ribosomal_bS6"/>
    <property type="match status" value="1"/>
</dbReference>
<evidence type="ECO:0000256" key="3">
    <source>
        <dbReference type="ARBA" id="ARBA00022884"/>
    </source>
</evidence>
<dbReference type="GO" id="GO:0070181">
    <property type="term" value="F:small ribosomal subunit rRNA binding"/>
    <property type="evidence" value="ECO:0007669"/>
    <property type="project" value="TreeGrafter"/>
</dbReference>
<dbReference type="SUPFAM" id="SSF54995">
    <property type="entry name" value="Ribosomal protein S6"/>
    <property type="match status" value="1"/>
</dbReference>
<dbReference type="GeneID" id="89587632"/>
<comment type="similarity">
    <text evidence="1 8">Belongs to the bacterial ribosomal protein bS6 family.</text>
</comment>
<dbReference type="Proteomes" id="UP000051658">
    <property type="component" value="Unassembled WGS sequence"/>
</dbReference>
<evidence type="ECO:0000256" key="8">
    <source>
        <dbReference type="HAMAP-Rule" id="MF_00360"/>
    </source>
</evidence>
<name>A0A0R2I707_CARDV</name>
<dbReference type="InterPro" id="IPR035980">
    <property type="entry name" value="Ribosomal_bS6_sf"/>
</dbReference>
<dbReference type="RefSeq" id="WP_034572696.1">
    <property type="nucleotide sequence ID" value="NZ_JQBS01000006.1"/>
</dbReference>
<comment type="function">
    <text evidence="6 8">Binds together with bS18 to 16S ribosomal RNA.</text>
</comment>
<evidence type="ECO:0000256" key="2">
    <source>
        <dbReference type="ARBA" id="ARBA00022730"/>
    </source>
</evidence>
<dbReference type="CDD" id="cd00473">
    <property type="entry name" value="bS6"/>
    <property type="match status" value="1"/>
</dbReference>
<comment type="caution">
    <text evidence="9">The sequence shown here is derived from an EMBL/GenBank/DDBJ whole genome shotgun (WGS) entry which is preliminary data.</text>
</comment>
<dbReference type="AlphaFoldDB" id="A0A0R2I707"/>
<dbReference type="GO" id="GO:1990904">
    <property type="term" value="C:ribonucleoprotein complex"/>
    <property type="evidence" value="ECO:0007669"/>
    <property type="project" value="UniProtKB-KW"/>
</dbReference>
<keyword evidence="3 8" id="KW-0694">RNA-binding</keyword>
<dbReference type="NCBIfam" id="TIGR00166">
    <property type="entry name" value="S6"/>
    <property type="match status" value="1"/>
</dbReference>
<dbReference type="FunFam" id="3.30.70.60:FF:000002">
    <property type="entry name" value="30S ribosomal protein S6"/>
    <property type="match status" value="1"/>
</dbReference>
<keyword evidence="4 8" id="KW-0689">Ribosomal protein</keyword>
<protein>
    <recommendedName>
        <fullName evidence="7 8">Small ribosomal subunit protein bS6</fullName>
    </recommendedName>
</protein>
<evidence type="ECO:0000256" key="1">
    <source>
        <dbReference type="ARBA" id="ARBA00009512"/>
    </source>
</evidence>
<evidence type="ECO:0000256" key="6">
    <source>
        <dbReference type="ARBA" id="ARBA00035104"/>
    </source>
</evidence>
<dbReference type="GO" id="GO:0005737">
    <property type="term" value="C:cytoplasm"/>
    <property type="evidence" value="ECO:0007669"/>
    <property type="project" value="UniProtKB-ARBA"/>
</dbReference>
<dbReference type="InterPro" id="IPR000529">
    <property type="entry name" value="Ribosomal_bS6"/>
</dbReference>
<dbReference type="InterPro" id="IPR014717">
    <property type="entry name" value="Transl_elong_EF1B/ribsomal_bS6"/>
</dbReference>
<dbReference type="GO" id="GO:0003735">
    <property type="term" value="F:structural constituent of ribosome"/>
    <property type="evidence" value="ECO:0007669"/>
    <property type="project" value="InterPro"/>
</dbReference>
<reference evidence="9 10" key="1">
    <citation type="journal article" date="2015" name="Genome Announc.">
        <title>Expanding the biotechnology potential of lactobacilli through comparative genomics of 213 strains and associated genera.</title>
        <authorList>
            <person name="Sun Z."/>
            <person name="Harris H.M."/>
            <person name="McCann A."/>
            <person name="Guo C."/>
            <person name="Argimon S."/>
            <person name="Zhang W."/>
            <person name="Yang X."/>
            <person name="Jeffery I.B."/>
            <person name="Cooney J.C."/>
            <person name="Kagawa T.F."/>
            <person name="Liu W."/>
            <person name="Song Y."/>
            <person name="Salvetti E."/>
            <person name="Wrobel A."/>
            <person name="Rasinkangas P."/>
            <person name="Parkhill J."/>
            <person name="Rea M.C."/>
            <person name="O'Sullivan O."/>
            <person name="Ritari J."/>
            <person name="Douillard F.P."/>
            <person name="Paul Ross R."/>
            <person name="Yang R."/>
            <person name="Briner A.E."/>
            <person name="Felis G.E."/>
            <person name="de Vos W.M."/>
            <person name="Barrangou R."/>
            <person name="Klaenhammer T.R."/>
            <person name="Caufield P.W."/>
            <person name="Cui Y."/>
            <person name="Zhang H."/>
            <person name="O'Toole P.W."/>
        </authorList>
    </citation>
    <scope>NUCLEOTIDE SEQUENCE [LARGE SCALE GENOMIC DNA]</scope>
    <source>
        <strain evidence="9 10">DSM 20623</strain>
    </source>
</reference>
<evidence type="ECO:0000313" key="10">
    <source>
        <dbReference type="Proteomes" id="UP000051658"/>
    </source>
</evidence>
<dbReference type="GO" id="GO:0006412">
    <property type="term" value="P:translation"/>
    <property type="evidence" value="ECO:0007669"/>
    <property type="project" value="UniProtKB-UniRule"/>
</dbReference>
<dbReference type="Gene3D" id="3.30.70.60">
    <property type="match status" value="1"/>
</dbReference>
<evidence type="ECO:0000256" key="4">
    <source>
        <dbReference type="ARBA" id="ARBA00022980"/>
    </source>
</evidence>
<dbReference type="PANTHER" id="PTHR21011">
    <property type="entry name" value="MITOCHONDRIAL 28S RIBOSOMAL PROTEIN S6"/>
    <property type="match status" value="1"/>
</dbReference>